<comment type="caution">
    <text evidence="2">The sequence shown here is derived from an EMBL/GenBank/DDBJ whole genome shotgun (WGS) entry which is preliminary data.</text>
</comment>
<feature type="region of interest" description="Disordered" evidence="1">
    <location>
        <begin position="1"/>
        <end position="112"/>
    </location>
</feature>
<dbReference type="AlphaFoldDB" id="A0A8X8B550"/>
<dbReference type="Proteomes" id="UP000886595">
    <property type="component" value="Unassembled WGS sequence"/>
</dbReference>
<name>A0A8X8B550_BRACI</name>
<reference evidence="2 3" key="1">
    <citation type="submission" date="2020-02" db="EMBL/GenBank/DDBJ databases">
        <authorList>
            <person name="Ma Q."/>
            <person name="Huang Y."/>
            <person name="Song X."/>
            <person name="Pei D."/>
        </authorList>
    </citation>
    <scope>NUCLEOTIDE SEQUENCE [LARGE SCALE GENOMIC DNA]</scope>
    <source>
        <strain evidence="2">Sxm20200214</strain>
        <tissue evidence="2">Leaf</tissue>
    </source>
</reference>
<keyword evidence="3" id="KW-1185">Reference proteome</keyword>
<dbReference type="EMBL" id="JAAMPC010000003">
    <property type="protein sequence ID" value="KAG2321983.1"/>
    <property type="molecule type" value="Genomic_DNA"/>
</dbReference>
<feature type="compositionally biased region" description="Basic residues" evidence="1">
    <location>
        <begin position="44"/>
        <end position="58"/>
    </location>
</feature>
<accession>A0A8X8B550</accession>
<protein>
    <submittedName>
        <fullName evidence="2">Uncharacterized protein</fullName>
    </submittedName>
</protein>
<evidence type="ECO:0000313" key="2">
    <source>
        <dbReference type="EMBL" id="KAG2321983.1"/>
    </source>
</evidence>
<feature type="compositionally biased region" description="Basic and acidic residues" evidence="1">
    <location>
        <begin position="77"/>
        <end position="112"/>
    </location>
</feature>
<gene>
    <name evidence="2" type="ORF">Bca52824_015196</name>
</gene>
<evidence type="ECO:0000313" key="3">
    <source>
        <dbReference type="Proteomes" id="UP000886595"/>
    </source>
</evidence>
<evidence type="ECO:0000256" key="1">
    <source>
        <dbReference type="SAM" id="MobiDB-lite"/>
    </source>
</evidence>
<proteinExistence type="predicted"/>
<feature type="compositionally biased region" description="Low complexity" evidence="1">
    <location>
        <begin position="1"/>
        <end position="11"/>
    </location>
</feature>
<sequence>MTTATTTQPQTKGGRQHNGSGNRAAPPPPRAAYSPSGSRDHLRNPKSRLHQKPNHHTLRLNLQDLAESTPPSGLLASRDDSRRTTSYRDTDKAERVSANHDEAKEKQRKGEEMDRLRLRYRLSIIRHSSPSFLRRTSIYHGGCGVRLGIGTRRSFHLLTVVSARRDNPDVSRKPQLSKNMLRAKHIADHNPTLLASQAIGTVATAQANFMRVVVQDDGGTV</sequence>
<organism evidence="2 3">
    <name type="scientific">Brassica carinata</name>
    <name type="common">Ethiopian mustard</name>
    <name type="synonym">Abyssinian cabbage</name>
    <dbReference type="NCBI Taxonomy" id="52824"/>
    <lineage>
        <taxon>Eukaryota</taxon>
        <taxon>Viridiplantae</taxon>
        <taxon>Streptophyta</taxon>
        <taxon>Embryophyta</taxon>
        <taxon>Tracheophyta</taxon>
        <taxon>Spermatophyta</taxon>
        <taxon>Magnoliopsida</taxon>
        <taxon>eudicotyledons</taxon>
        <taxon>Gunneridae</taxon>
        <taxon>Pentapetalae</taxon>
        <taxon>rosids</taxon>
        <taxon>malvids</taxon>
        <taxon>Brassicales</taxon>
        <taxon>Brassicaceae</taxon>
        <taxon>Brassiceae</taxon>
        <taxon>Brassica</taxon>
    </lineage>
</organism>